<name>A0A832ZIB0_9EURY</name>
<accession>A0A832ZIB0</accession>
<dbReference type="EMBL" id="DQUR01000203">
    <property type="protein sequence ID" value="HIP89481.1"/>
    <property type="molecule type" value="Genomic_DNA"/>
</dbReference>
<dbReference type="SUPFAM" id="SSF53335">
    <property type="entry name" value="S-adenosyl-L-methionine-dependent methyltransferases"/>
    <property type="match status" value="1"/>
</dbReference>
<proteinExistence type="predicted"/>
<protein>
    <submittedName>
        <fullName evidence="2">Class I SAM-dependent methyltransferase</fullName>
    </submittedName>
</protein>
<dbReference type="GO" id="GO:0008168">
    <property type="term" value="F:methyltransferase activity"/>
    <property type="evidence" value="ECO:0007669"/>
    <property type="project" value="UniProtKB-KW"/>
</dbReference>
<comment type="caution">
    <text evidence="2">The sequence shown here is derived from an EMBL/GenBank/DDBJ whole genome shotgun (WGS) entry which is preliminary data.</text>
</comment>
<feature type="domain" description="Methyltransferase" evidence="1">
    <location>
        <begin position="42"/>
        <end position="137"/>
    </location>
</feature>
<gene>
    <name evidence="2" type="ORF">EYH24_06085</name>
</gene>
<evidence type="ECO:0000313" key="3">
    <source>
        <dbReference type="Proteomes" id="UP000653692"/>
    </source>
</evidence>
<reference evidence="2" key="1">
    <citation type="journal article" date="2020" name="ISME J.">
        <title>Gammaproteobacteria mediating utilization of methyl-, sulfur- and petroleum organic compounds in deep ocean hydrothermal plumes.</title>
        <authorList>
            <person name="Zhou Z."/>
            <person name="Liu Y."/>
            <person name="Pan J."/>
            <person name="Cron B.R."/>
            <person name="Toner B.M."/>
            <person name="Anantharaman K."/>
            <person name="Breier J.A."/>
            <person name="Dick G.J."/>
            <person name="Li M."/>
        </authorList>
    </citation>
    <scope>NUCLEOTIDE SEQUENCE</scope>
    <source>
        <strain evidence="2">SZUA-1476</strain>
    </source>
</reference>
<dbReference type="Gene3D" id="3.40.50.150">
    <property type="entry name" value="Vaccinia Virus protein VP39"/>
    <property type="match status" value="1"/>
</dbReference>
<dbReference type="InterPro" id="IPR029063">
    <property type="entry name" value="SAM-dependent_MTases_sf"/>
</dbReference>
<dbReference type="Proteomes" id="UP000653692">
    <property type="component" value="Unassembled WGS sequence"/>
</dbReference>
<dbReference type="AlphaFoldDB" id="A0A832ZIB0"/>
<evidence type="ECO:0000313" key="2">
    <source>
        <dbReference type="EMBL" id="HIP89481.1"/>
    </source>
</evidence>
<dbReference type="GO" id="GO:0032259">
    <property type="term" value="P:methylation"/>
    <property type="evidence" value="ECO:0007669"/>
    <property type="project" value="UniProtKB-KW"/>
</dbReference>
<organism evidence="2 3">
    <name type="scientific">Thermococcus paralvinellae</name>
    <dbReference type="NCBI Taxonomy" id="582419"/>
    <lineage>
        <taxon>Archaea</taxon>
        <taxon>Methanobacteriati</taxon>
        <taxon>Methanobacteriota</taxon>
        <taxon>Thermococci</taxon>
        <taxon>Thermococcales</taxon>
        <taxon>Thermococcaceae</taxon>
        <taxon>Thermococcus</taxon>
    </lineage>
</organism>
<keyword evidence="2" id="KW-0808">Transferase</keyword>
<dbReference type="Pfam" id="PF13649">
    <property type="entry name" value="Methyltransf_25"/>
    <property type="match status" value="1"/>
</dbReference>
<dbReference type="CDD" id="cd02440">
    <property type="entry name" value="AdoMet_MTases"/>
    <property type="match status" value="1"/>
</dbReference>
<sequence length="236" mass="28191">MSFRKYYQVFKTYSDINSPEYKKRIEELEPHLTKYLANKGRVLDLACGVGWFSFLLEDYGFEIVGVDIDEEMIKKAQEYKKERNSNVVFMQADAKNLPFDDNSFDYVLFIGDNVIHFTPSELNQVFKEIQRVLSRDGLFILHFNDLREMIPMLKSSNIVGEKYWVSKMLLDKEEKFVIIEYQSPNDYFRVKFNIWGKTAIELLAKLYFMQVESLRINEYSYFQMYKPKEVEIRLQA</sequence>
<dbReference type="PANTHER" id="PTHR43591:SF110">
    <property type="entry name" value="RHODANESE DOMAIN-CONTAINING PROTEIN"/>
    <property type="match status" value="1"/>
</dbReference>
<dbReference type="InterPro" id="IPR041698">
    <property type="entry name" value="Methyltransf_25"/>
</dbReference>
<dbReference type="PANTHER" id="PTHR43591">
    <property type="entry name" value="METHYLTRANSFERASE"/>
    <property type="match status" value="1"/>
</dbReference>
<keyword evidence="2" id="KW-0489">Methyltransferase</keyword>
<evidence type="ECO:0000259" key="1">
    <source>
        <dbReference type="Pfam" id="PF13649"/>
    </source>
</evidence>